<keyword evidence="3" id="KW-0805">Transcription regulation</keyword>
<evidence type="ECO:0000313" key="8">
    <source>
        <dbReference type="EMBL" id="KKA18187.1"/>
    </source>
</evidence>
<feature type="compositionally biased region" description="Low complexity" evidence="7">
    <location>
        <begin position="20"/>
        <end position="31"/>
    </location>
</feature>
<evidence type="ECO:0000256" key="4">
    <source>
        <dbReference type="ARBA" id="ARBA00023163"/>
    </source>
</evidence>
<protein>
    <recommendedName>
        <fullName evidence="10">Mediator complex subunit 27</fullName>
    </recommendedName>
</protein>
<keyword evidence="5" id="KW-0539">Nucleus</keyword>
<dbReference type="Pfam" id="PF11571">
    <property type="entry name" value="Med27"/>
    <property type="match status" value="1"/>
</dbReference>
<accession>A0A0F4YIT7</accession>
<evidence type="ECO:0000256" key="1">
    <source>
        <dbReference type="ARBA" id="ARBA00004123"/>
    </source>
</evidence>
<dbReference type="InterPro" id="IPR021627">
    <property type="entry name" value="Mediator_Med27"/>
</dbReference>
<evidence type="ECO:0000256" key="6">
    <source>
        <dbReference type="SAM" id="Coils"/>
    </source>
</evidence>
<reference evidence="8 9" key="1">
    <citation type="submission" date="2015-04" db="EMBL/GenBank/DDBJ databases">
        <authorList>
            <person name="Heijne W.H."/>
            <person name="Fedorova N.D."/>
            <person name="Nierman W.C."/>
            <person name="Vollebregt A.W."/>
            <person name="Zhao Z."/>
            <person name="Wu L."/>
            <person name="Kumar M."/>
            <person name="Stam H."/>
            <person name="van den Berg M.A."/>
            <person name="Pel H.J."/>
        </authorList>
    </citation>
    <scope>NUCLEOTIDE SEQUENCE [LARGE SCALE GENOMIC DNA]</scope>
    <source>
        <strain evidence="8 9">CBS 393.64</strain>
    </source>
</reference>
<name>A0A0F4YIT7_RASE3</name>
<dbReference type="STRING" id="1408163.A0A0F4YIT7"/>
<feature type="coiled-coil region" evidence="6">
    <location>
        <begin position="160"/>
        <end position="194"/>
    </location>
</feature>
<evidence type="ECO:0008006" key="10">
    <source>
        <dbReference type="Google" id="ProtNLM"/>
    </source>
</evidence>
<comment type="caution">
    <text evidence="8">The sequence shown here is derived from an EMBL/GenBank/DDBJ whole genome shotgun (WGS) entry which is preliminary data.</text>
</comment>
<dbReference type="AlphaFoldDB" id="A0A0F4YIT7"/>
<evidence type="ECO:0000256" key="5">
    <source>
        <dbReference type="ARBA" id="ARBA00023242"/>
    </source>
</evidence>
<feature type="region of interest" description="Disordered" evidence="7">
    <location>
        <begin position="1"/>
        <end position="40"/>
    </location>
</feature>
<keyword evidence="6" id="KW-0175">Coiled coil</keyword>
<evidence type="ECO:0000313" key="9">
    <source>
        <dbReference type="Proteomes" id="UP000053958"/>
    </source>
</evidence>
<comment type="similarity">
    <text evidence="2">Belongs to the Mediator complex subunit 27 family.</text>
</comment>
<keyword evidence="9" id="KW-1185">Reference proteome</keyword>
<keyword evidence="4" id="KW-0804">Transcription</keyword>
<comment type="subcellular location">
    <subcellularLocation>
        <location evidence="1">Nucleus</location>
    </subcellularLocation>
</comment>
<evidence type="ECO:0000256" key="2">
    <source>
        <dbReference type="ARBA" id="ARBA00008048"/>
    </source>
</evidence>
<gene>
    <name evidence="8" type="ORF">T310_7870</name>
</gene>
<dbReference type="RefSeq" id="XP_013324799.1">
    <property type="nucleotide sequence ID" value="XM_013469345.1"/>
</dbReference>
<dbReference type="GeneID" id="25320135"/>
<dbReference type="OrthoDB" id="10254221at2759"/>
<dbReference type="EMBL" id="LASV01000486">
    <property type="protein sequence ID" value="KKA18187.1"/>
    <property type="molecule type" value="Genomic_DNA"/>
</dbReference>
<sequence>MSTQLPANGALPGQAATGPSAATDAQTSAASIGEQVNPNGDAIRKEWDSEKQIVSSLWKLQELETKIHQLRSLLPDRLLAPITPIVNPRKAGSQRAIPKNPQLLFEALAQSARDGVAEVEEFKSMWQSSELKAVWGWMDEKLKESNGRYPQPTGMWERDYDVILRDLENEERQKEEQRRKDEEEQERLKALSAEGGWRGVVESFQKRQLSGLRLLVNKNEAMFTVHLGSAGMTFEVQEVVSPEDSGALEWQVEPQPQPWKAPSKLETAICSNLNRRPRKWDLAYLLEMIYSYSDIRRTPCKKCQKMTDNSAQLPVIRRPTTVESDGKKSISWEAYHSGCA</sequence>
<proteinExistence type="inferred from homology"/>
<dbReference type="GO" id="GO:0016592">
    <property type="term" value="C:mediator complex"/>
    <property type="evidence" value="ECO:0007669"/>
    <property type="project" value="InterPro"/>
</dbReference>
<evidence type="ECO:0000256" key="3">
    <source>
        <dbReference type="ARBA" id="ARBA00023015"/>
    </source>
</evidence>
<dbReference type="Proteomes" id="UP000053958">
    <property type="component" value="Unassembled WGS sequence"/>
</dbReference>
<organism evidence="8 9">
    <name type="scientific">Rasamsonia emersonii (strain ATCC 16479 / CBS 393.64 / IMI 116815)</name>
    <dbReference type="NCBI Taxonomy" id="1408163"/>
    <lineage>
        <taxon>Eukaryota</taxon>
        <taxon>Fungi</taxon>
        <taxon>Dikarya</taxon>
        <taxon>Ascomycota</taxon>
        <taxon>Pezizomycotina</taxon>
        <taxon>Eurotiomycetes</taxon>
        <taxon>Eurotiomycetidae</taxon>
        <taxon>Eurotiales</taxon>
        <taxon>Trichocomaceae</taxon>
        <taxon>Rasamsonia</taxon>
    </lineage>
</organism>
<evidence type="ECO:0000256" key="7">
    <source>
        <dbReference type="SAM" id="MobiDB-lite"/>
    </source>
</evidence>